<evidence type="ECO:0000259" key="1">
    <source>
        <dbReference type="Pfam" id="PF14832"/>
    </source>
</evidence>
<gene>
    <name evidence="2" type="ORF">BDV96DRAFT_203373</name>
</gene>
<reference evidence="2" key="1">
    <citation type="journal article" date="2020" name="Stud. Mycol.">
        <title>101 Dothideomycetes genomes: a test case for predicting lifestyles and emergence of pathogens.</title>
        <authorList>
            <person name="Haridas S."/>
            <person name="Albert R."/>
            <person name="Binder M."/>
            <person name="Bloem J."/>
            <person name="Labutti K."/>
            <person name="Salamov A."/>
            <person name="Andreopoulos B."/>
            <person name="Baker S."/>
            <person name="Barry K."/>
            <person name="Bills G."/>
            <person name="Bluhm B."/>
            <person name="Cannon C."/>
            <person name="Castanera R."/>
            <person name="Culley D."/>
            <person name="Daum C."/>
            <person name="Ezra D."/>
            <person name="Gonzalez J."/>
            <person name="Henrissat B."/>
            <person name="Kuo A."/>
            <person name="Liang C."/>
            <person name="Lipzen A."/>
            <person name="Lutzoni F."/>
            <person name="Magnuson J."/>
            <person name="Mondo S."/>
            <person name="Nolan M."/>
            <person name="Ohm R."/>
            <person name="Pangilinan J."/>
            <person name="Park H.-J."/>
            <person name="Ramirez L."/>
            <person name="Alfaro M."/>
            <person name="Sun H."/>
            <person name="Tritt A."/>
            <person name="Yoshinaga Y."/>
            <person name="Zwiers L.-H."/>
            <person name="Turgeon B."/>
            <person name="Goodwin S."/>
            <person name="Spatafora J."/>
            <person name="Crous P."/>
            <person name="Grigoriev I."/>
        </authorList>
    </citation>
    <scope>NUCLEOTIDE SEQUENCE</scope>
    <source>
        <strain evidence="2">CBS 627.86</strain>
    </source>
</reference>
<feature type="domain" description="Tautomerase cis-CaaD-like" evidence="1">
    <location>
        <begin position="1"/>
        <end position="144"/>
    </location>
</feature>
<dbReference type="Proteomes" id="UP000799770">
    <property type="component" value="Unassembled WGS sequence"/>
</dbReference>
<evidence type="ECO:0000313" key="2">
    <source>
        <dbReference type="EMBL" id="KAF2121082.1"/>
    </source>
</evidence>
<accession>A0A6A5ZN72</accession>
<protein>
    <recommendedName>
        <fullName evidence="1">Tautomerase cis-CaaD-like domain-containing protein</fullName>
    </recommendedName>
</protein>
<dbReference type="OrthoDB" id="9981319at2759"/>
<name>A0A6A5ZN72_9PLEO</name>
<dbReference type="EMBL" id="ML977312">
    <property type="protein sequence ID" value="KAF2121082.1"/>
    <property type="molecule type" value="Genomic_DNA"/>
</dbReference>
<organism evidence="2 3">
    <name type="scientific">Lophiotrema nucula</name>
    <dbReference type="NCBI Taxonomy" id="690887"/>
    <lineage>
        <taxon>Eukaryota</taxon>
        <taxon>Fungi</taxon>
        <taxon>Dikarya</taxon>
        <taxon>Ascomycota</taxon>
        <taxon>Pezizomycotina</taxon>
        <taxon>Dothideomycetes</taxon>
        <taxon>Pleosporomycetidae</taxon>
        <taxon>Pleosporales</taxon>
        <taxon>Lophiotremataceae</taxon>
        <taxon>Lophiotrema</taxon>
    </lineage>
</organism>
<proteinExistence type="predicted"/>
<dbReference type="InterPro" id="IPR028116">
    <property type="entry name" value="Cis-CaaD-like"/>
</dbReference>
<evidence type="ECO:0000313" key="3">
    <source>
        <dbReference type="Proteomes" id="UP000799770"/>
    </source>
</evidence>
<dbReference type="AlphaFoldDB" id="A0A6A5ZN72"/>
<dbReference type="Pfam" id="PF14832">
    <property type="entry name" value="Tautomerase_3"/>
    <property type="match status" value="1"/>
</dbReference>
<dbReference type="InterPro" id="IPR014347">
    <property type="entry name" value="Tautomerase/MIF_sf"/>
</dbReference>
<sequence length="180" mass="19622">MPLYEVFHGVHLTPIQRASLAKKLTHLHCSTFSAPSIFVNVTFHAAKEGDVEFAGGKEVPVNKIIAHLRPRPTKPADTIPNLTSAIIASWNSVVYDKAPEFNGRIDDEKALHTVFIMEDISGGAEQGFILPLAGKDGDGVWAEEQMPEFEKRAAAGDKSVEKLIEEIHIGLGNAKLDKAE</sequence>
<keyword evidence="3" id="KW-1185">Reference proteome</keyword>
<dbReference type="Gene3D" id="3.30.429.10">
    <property type="entry name" value="Macrophage Migration Inhibitory Factor"/>
    <property type="match status" value="1"/>
</dbReference>